<dbReference type="InterPro" id="IPR004089">
    <property type="entry name" value="MCPsignal_dom"/>
</dbReference>
<feature type="transmembrane region" description="Helical" evidence="11">
    <location>
        <begin position="235"/>
        <end position="256"/>
    </location>
</feature>
<comment type="similarity">
    <text evidence="9">Belongs to the methyl-accepting chemotaxis (MCP) protein family.</text>
</comment>
<dbReference type="EMBL" id="FRFG01000040">
    <property type="protein sequence ID" value="SHO57452.1"/>
    <property type="molecule type" value="Genomic_DNA"/>
</dbReference>
<dbReference type="STRING" id="1117707.VQ7734_03221"/>
<accession>A0A1M7YY07</accession>
<name>A0A1M7YY07_9VIBR</name>
<dbReference type="SUPFAM" id="SSF58104">
    <property type="entry name" value="Methyl-accepting chemotaxis protein (MCP) signaling domain"/>
    <property type="match status" value="1"/>
</dbReference>
<reference evidence="15" key="1">
    <citation type="submission" date="2016-12" db="EMBL/GenBank/DDBJ databases">
        <authorList>
            <person name="Rodrigo-Torres L."/>
            <person name="Arahal R.D."/>
            <person name="Lucena T."/>
        </authorList>
    </citation>
    <scope>NUCLEOTIDE SEQUENCE [LARGE SCALE GENOMIC DNA]</scope>
</reference>
<dbReference type="Proteomes" id="UP000184600">
    <property type="component" value="Unassembled WGS sequence"/>
</dbReference>
<feature type="domain" description="Methyl-accepting transducer" evidence="12">
    <location>
        <begin position="315"/>
        <end position="551"/>
    </location>
</feature>
<evidence type="ECO:0000313" key="14">
    <source>
        <dbReference type="EMBL" id="SHO57452.1"/>
    </source>
</evidence>
<feature type="domain" description="HAMP" evidence="13">
    <location>
        <begin position="257"/>
        <end position="310"/>
    </location>
</feature>
<keyword evidence="2" id="KW-1003">Cell membrane</keyword>
<organism evidence="14 15">
    <name type="scientific">Vibrio quintilis</name>
    <dbReference type="NCBI Taxonomy" id="1117707"/>
    <lineage>
        <taxon>Bacteria</taxon>
        <taxon>Pseudomonadati</taxon>
        <taxon>Pseudomonadota</taxon>
        <taxon>Gammaproteobacteria</taxon>
        <taxon>Vibrionales</taxon>
        <taxon>Vibrionaceae</taxon>
        <taxon>Vibrio</taxon>
    </lineage>
</organism>
<proteinExistence type="inferred from homology"/>
<dbReference type="Gene3D" id="1.10.287.950">
    <property type="entry name" value="Methyl-accepting chemotaxis protein"/>
    <property type="match status" value="1"/>
</dbReference>
<keyword evidence="4" id="KW-0145">Chemotaxis</keyword>
<dbReference type="CDD" id="cd11386">
    <property type="entry name" value="MCP_signal"/>
    <property type="match status" value="1"/>
</dbReference>
<evidence type="ECO:0000259" key="13">
    <source>
        <dbReference type="PROSITE" id="PS50885"/>
    </source>
</evidence>
<evidence type="ECO:0000256" key="9">
    <source>
        <dbReference type="ARBA" id="ARBA00029447"/>
    </source>
</evidence>
<evidence type="ECO:0000256" key="1">
    <source>
        <dbReference type="ARBA" id="ARBA00004651"/>
    </source>
</evidence>
<keyword evidence="6 11" id="KW-1133">Transmembrane helix</keyword>
<protein>
    <submittedName>
        <fullName evidence="14">Methyl-accepting chemotaxis protein PctC</fullName>
    </submittedName>
</protein>
<dbReference type="Pfam" id="PF00015">
    <property type="entry name" value="MCPsignal"/>
    <property type="match status" value="1"/>
</dbReference>
<keyword evidence="3" id="KW-0488">Methylation</keyword>
<keyword evidence="5 11" id="KW-0812">Transmembrane</keyword>
<sequence length="591" mass="64510">MNIKRKLYSLGVIAILGIAFLVGTDAHFTSSTSELSKASQLVDRLEIRLLNLRRNEKDFLLRRDAKYLGKFDKNLALFLELEQQLSPLLDKHDLPSSDQLRRDILQYQGGFHSLVSGFQTLGLKPDQNLLGAYAQALAASKSALSSDELIKLFQFNTAVEDHGRLELDMLNGADVPALVKAATALVKQKQIIGLKYNEGLLGNTRELSHKVEKQFASFSTALDKEIVASGNEVNFLQKLILVLIVIVLGGFIYWIVRSINNQVELLLSTIQEIVRNNNVAMRANLTGKDELVSIASYFNRLLEKLEGLISGTQRKAGHLSENTTAMHNELQNVITQFDVQADHTTSMATAVQQMVSTIAEISESTAVAVEGVHQAAVNAKSGRAVVEETVGNINQLSTILDDSQTSISSLNNHVSKIGGAVNIIQDIAEQTNLLALNAAIEAARAGEQGRGFAVVADEVRALAQRTHESTEDITKVVTDIQQQMSEVVTDIDRCNEQGHATLTASGQLDESLGQIISDMDNIQANSERIASAIEEQGIVMNQVSDSITELNTISDNNMKSAQQCLAEVDEVSQQAKEMDEAVAEFKTSPDT</sequence>
<evidence type="ECO:0000259" key="12">
    <source>
        <dbReference type="PROSITE" id="PS50111"/>
    </source>
</evidence>
<dbReference type="OrthoDB" id="8724845at2"/>
<dbReference type="SMART" id="SM00283">
    <property type="entry name" value="MA"/>
    <property type="match status" value="1"/>
</dbReference>
<gene>
    <name evidence="14" type="primary">pctC_13</name>
    <name evidence="14" type="ORF">VQ7734_03221</name>
</gene>
<keyword evidence="7 11" id="KW-0472">Membrane</keyword>
<dbReference type="PANTHER" id="PTHR32089">
    <property type="entry name" value="METHYL-ACCEPTING CHEMOTAXIS PROTEIN MCPB"/>
    <property type="match status" value="1"/>
</dbReference>
<dbReference type="PANTHER" id="PTHR32089:SF39">
    <property type="entry name" value="METHYL-ACCEPTING CHEMOTAXIS PROTEIN HLYB"/>
    <property type="match status" value="1"/>
</dbReference>
<evidence type="ECO:0000313" key="15">
    <source>
        <dbReference type="Proteomes" id="UP000184600"/>
    </source>
</evidence>
<dbReference type="PROSITE" id="PS50111">
    <property type="entry name" value="CHEMOTAXIS_TRANSDUC_2"/>
    <property type="match status" value="1"/>
</dbReference>
<keyword evidence="15" id="KW-1185">Reference proteome</keyword>
<evidence type="ECO:0000256" key="7">
    <source>
        <dbReference type="ARBA" id="ARBA00023136"/>
    </source>
</evidence>
<dbReference type="PROSITE" id="PS50885">
    <property type="entry name" value="HAMP"/>
    <property type="match status" value="1"/>
</dbReference>
<evidence type="ECO:0000256" key="2">
    <source>
        <dbReference type="ARBA" id="ARBA00022475"/>
    </source>
</evidence>
<evidence type="ECO:0000256" key="10">
    <source>
        <dbReference type="PROSITE-ProRule" id="PRU00284"/>
    </source>
</evidence>
<dbReference type="GO" id="GO:0007165">
    <property type="term" value="P:signal transduction"/>
    <property type="evidence" value="ECO:0007669"/>
    <property type="project" value="UniProtKB-KW"/>
</dbReference>
<evidence type="ECO:0000256" key="8">
    <source>
        <dbReference type="ARBA" id="ARBA00023224"/>
    </source>
</evidence>
<evidence type="ECO:0000256" key="5">
    <source>
        <dbReference type="ARBA" id="ARBA00022692"/>
    </source>
</evidence>
<dbReference type="InterPro" id="IPR003660">
    <property type="entry name" value="HAMP_dom"/>
</dbReference>
<dbReference type="FunFam" id="1.10.287.950:FF:000001">
    <property type="entry name" value="Methyl-accepting chemotaxis sensory transducer"/>
    <property type="match status" value="1"/>
</dbReference>
<dbReference type="GO" id="GO:0004888">
    <property type="term" value="F:transmembrane signaling receptor activity"/>
    <property type="evidence" value="ECO:0007669"/>
    <property type="project" value="InterPro"/>
</dbReference>
<evidence type="ECO:0000256" key="4">
    <source>
        <dbReference type="ARBA" id="ARBA00022500"/>
    </source>
</evidence>
<dbReference type="GO" id="GO:0006935">
    <property type="term" value="P:chemotaxis"/>
    <property type="evidence" value="ECO:0007669"/>
    <property type="project" value="UniProtKB-KW"/>
</dbReference>
<dbReference type="AlphaFoldDB" id="A0A1M7YY07"/>
<evidence type="ECO:0000256" key="11">
    <source>
        <dbReference type="SAM" id="Phobius"/>
    </source>
</evidence>
<comment type="subcellular location">
    <subcellularLocation>
        <location evidence="1">Cell membrane</location>
        <topology evidence="1">Multi-pass membrane protein</topology>
    </subcellularLocation>
</comment>
<dbReference type="InterPro" id="IPR004090">
    <property type="entry name" value="Chemotax_Me-accpt_rcpt"/>
</dbReference>
<dbReference type="PRINTS" id="PR00260">
    <property type="entry name" value="CHEMTRNSDUCR"/>
</dbReference>
<dbReference type="RefSeq" id="WP_073584405.1">
    <property type="nucleotide sequence ID" value="NZ_AP024898.1"/>
</dbReference>
<evidence type="ECO:0000256" key="6">
    <source>
        <dbReference type="ARBA" id="ARBA00022989"/>
    </source>
</evidence>
<keyword evidence="8 10" id="KW-0807">Transducer</keyword>
<dbReference type="GO" id="GO:0005886">
    <property type="term" value="C:plasma membrane"/>
    <property type="evidence" value="ECO:0007669"/>
    <property type="project" value="UniProtKB-SubCell"/>
</dbReference>
<evidence type="ECO:0000256" key="3">
    <source>
        <dbReference type="ARBA" id="ARBA00022481"/>
    </source>
</evidence>